<keyword evidence="2" id="KW-1133">Transmembrane helix</keyword>
<feature type="region of interest" description="Disordered" evidence="1">
    <location>
        <begin position="208"/>
        <end position="244"/>
    </location>
</feature>
<accession>A0A938X7T0</accession>
<reference evidence="3" key="1">
    <citation type="submission" date="2020-08" db="EMBL/GenBank/DDBJ databases">
        <authorList>
            <person name="Cejkova D."/>
            <person name="Kubasova T."/>
            <person name="Jahodarova E."/>
            <person name="Rychlik I."/>
        </authorList>
    </citation>
    <scope>NUCLEOTIDE SEQUENCE</scope>
    <source>
        <strain evidence="3">An559</strain>
    </source>
</reference>
<keyword evidence="2" id="KW-0812">Transmembrane</keyword>
<comment type="caution">
    <text evidence="3">The sequence shown here is derived from an EMBL/GenBank/DDBJ whole genome shotgun (WGS) entry which is preliminary data.</text>
</comment>
<feature type="compositionally biased region" description="Low complexity" evidence="1">
    <location>
        <begin position="216"/>
        <end position="225"/>
    </location>
</feature>
<organism evidence="3 4">
    <name type="scientific">Merdimmobilis hominis</name>
    <dbReference type="NCBI Taxonomy" id="2897707"/>
    <lineage>
        <taxon>Bacteria</taxon>
        <taxon>Bacillati</taxon>
        <taxon>Bacillota</taxon>
        <taxon>Clostridia</taxon>
        <taxon>Eubacteriales</taxon>
        <taxon>Oscillospiraceae</taxon>
        <taxon>Merdimmobilis</taxon>
    </lineage>
</organism>
<protein>
    <submittedName>
        <fullName evidence="3">SHOCT domain-containing protein</fullName>
    </submittedName>
</protein>
<feature type="transmembrane region" description="Helical" evidence="2">
    <location>
        <begin position="83"/>
        <end position="105"/>
    </location>
</feature>
<feature type="compositionally biased region" description="Low complexity" evidence="1">
    <location>
        <begin position="233"/>
        <end position="243"/>
    </location>
</feature>
<dbReference type="AlphaFoldDB" id="A0A938X7T0"/>
<proteinExistence type="predicted"/>
<feature type="transmembrane region" description="Helical" evidence="2">
    <location>
        <begin position="12"/>
        <end position="29"/>
    </location>
</feature>
<name>A0A938X7T0_9FIRM</name>
<keyword evidence="4" id="KW-1185">Reference proteome</keyword>
<sequence length="296" mass="31582">MKFDKSILLKNLTGIFCGALILSMLLPFVKFGTSTEGVSVEAPVLKGINIVTDGGFVGILFFLMPILILVACYLPPLAAFKKYICLGASIIGTVLLFIIPGQLAYGANAAQGIAESSGAKVDVDTSYQIGFWLMLVFLIALVALSVIQLFNLKGNKVFEAVNASDNTASGQGMTMPHIDTEKITGFAQNVAGTVSGQIKNIAESMANKPASAANNQQGTVQQTPPVSQPVPQQPQAQPAIQTASVPVSPAPVMQTEENKNPEEVMELLKKLFEMKEAGILTDDEFTAKKQEMLKKM</sequence>
<evidence type="ECO:0000313" key="3">
    <source>
        <dbReference type="EMBL" id="MBM6920209.1"/>
    </source>
</evidence>
<dbReference type="EMBL" id="JACJKY010000004">
    <property type="protein sequence ID" value="MBM6920209.1"/>
    <property type="molecule type" value="Genomic_DNA"/>
</dbReference>
<evidence type="ECO:0000256" key="2">
    <source>
        <dbReference type="SAM" id="Phobius"/>
    </source>
</evidence>
<reference evidence="3" key="2">
    <citation type="journal article" date="2021" name="Sci. Rep.">
        <title>The distribution of antibiotic resistance genes in chicken gut microbiota commensals.</title>
        <authorList>
            <person name="Juricova H."/>
            <person name="Matiasovicova J."/>
            <person name="Kubasova T."/>
            <person name="Cejkova D."/>
            <person name="Rychlik I."/>
        </authorList>
    </citation>
    <scope>NUCLEOTIDE SEQUENCE</scope>
    <source>
        <strain evidence="3">An559</strain>
    </source>
</reference>
<keyword evidence="2" id="KW-0472">Membrane</keyword>
<feature type="transmembrane region" description="Helical" evidence="2">
    <location>
        <begin position="55"/>
        <end position="74"/>
    </location>
</feature>
<gene>
    <name evidence="3" type="ORF">H6A12_03425</name>
</gene>
<dbReference type="Proteomes" id="UP000774750">
    <property type="component" value="Unassembled WGS sequence"/>
</dbReference>
<feature type="transmembrane region" description="Helical" evidence="2">
    <location>
        <begin position="125"/>
        <end position="147"/>
    </location>
</feature>
<dbReference type="RefSeq" id="WP_204444769.1">
    <property type="nucleotide sequence ID" value="NZ_JACJKY010000004.1"/>
</dbReference>
<evidence type="ECO:0000313" key="4">
    <source>
        <dbReference type="Proteomes" id="UP000774750"/>
    </source>
</evidence>
<evidence type="ECO:0000256" key="1">
    <source>
        <dbReference type="SAM" id="MobiDB-lite"/>
    </source>
</evidence>